<dbReference type="Pfam" id="PF09836">
    <property type="entry name" value="DUF2063"/>
    <property type="match status" value="1"/>
</dbReference>
<dbReference type="RefSeq" id="WP_208633971.1">
    <property type="nucleotide sequence ID" value="NZ_CP059319.1"/>
</dbReference>
<keyword evidence="2" id="KW-0238">DNA-binding</keyword>
<reference evidence="2" key="1">
    <citation type="submission" date="2020-07" db="EMBL/GenBank/DDBJ databases">
        <authorList>
            <person name="Camacho E."/>
        </authorList>
    </citation>
    <scope>NUCLEOTIDE SEQUENCE</scope>
    <source>
        <strain evidence="2">MPO218</strain>
    </source>
</reference>
<dbReference type="AlphaFoldDB" id="A0A975HFU4"/>
<accession>A0A975HFU4</accession>
<name>A0A975HFU4_9SPHN</name>
<feature type="domain" description="Putative DNA-binding" evidence="1">
    <location>
        <begin position="6"/>
        <end position="91"/>
    </location>
</feature>
<dbReference type="InterPro" id="IPR018640">
    <property type="entry name" value="DUF2063"/>
</dbReference>
<gene>
    <name evidence="2" type="ORF">HRJ34_09745</name>
</gene>
<organism evidence="2 3">
    <name type="scientific">Rhizorhabdus wittichii</name>
    <dbReference type="NCBI Taxonomy" id="160791"/>
    <lineage>
        <taxon>Bacteria</taxon>
        <taxon>Pseudomonadati</taxon>
        <taxon>Pseudomonadota</taxon>
        <taxon>Alphaproteobacteria</taxon>
        <taxon>Sphingomonadales</taxon>
        <taxon>Sphingomonadaceae</taxon>
        <taxon>Rhizorhabdus</taxon>
    </lineage>
</organism>
<evidence type="ECO:0000313" key="2">
    <source>
        <dbReference type="EMBL" id="QTH23757.1"/>
    </source>
</evidence>
<dbReference type="Proteomes" id="UP000664914">
    <property type="component" value="Chromosome"/>
</dbReference>
<dbReference type="GO" id="GO:0003677">
    <property type="term" value="F:DNA binding"/>
    <property type="evidence" value="ECO:0007669"/>
    <property type="project" value="UniProtKB-KW"/>
</dbReference>
<reference evidence="2" key="2">
    <citation type="submission" date="2021-04" db="EMBL/GenBank/DDBJ databases">
        <title>Isolation and genomic analysis of the ibuprofen-degrading bacterium Sphingomonas strain MPO218.</title>
        <authorList>
            <person name="Aulestia M."/>
            <person name="Flores A."/>
            <person name="Mangas E.L."/>
            <person name="Perez-Pulido A.J."/>
            <person name="Santero E."/>
            <person name="Camacho E.M."/>
        </authorList>
    </citation>
    <scope>NUCLEOTIDE SEQUENCE</scope>
    <source>
        <strain evidence="2">MPO218</strain>
    </source>
</reference>
<sequence length="248" mass="26796">MSLLAMQRDFRAWLSESSDDAALRIGEVARPGLDVYHDNYRSALANCLAEVFERVHLWIGEERFRSTAAAHIDVTPPHAWTLDAYAGDFPETLDLLFRDDPEIAELGWLDLALSEAFVGPDAVPVDPGRLGEVDWDRAVLRLSPTLATYVFRSNAAAIWSALSAGEVPPAAALLPEPVTILLWRKGLTPCFRTAEPGEGQAIALARSGADFNAICAAMIERLGEQEGIAAAGGFLGRWIGDGLVVGID</sequence>
<evidence type="ECO:0000259" key="1">
    <source>
        <dbReference type="Pfam" id="PF09836"/>
    </source>
</evidence>
<evidence type="ECO:0000313" key="3">
    <source>
        <dbReference type="Proteomes" id="UP000664914"/>
    </source>
</evidence>
<dbReference type="EMBL" id="CP059319">
    <property type="protein sequence ID" value="QTH23757.1"/>
    <property type="molecule type" value="Genomic_DNA"/>
</dbReference>
<protein>
    <submittedName>
        <fullName evidence="2">DNA-binding domain-containing protein</fullName>
    </submittedName>
</protein>
<proteinExistence type="predicted"/>